<dbReference type="KEGG" id="obi:106875511"/>
<gene>
    <name evidence="1" type="ORF">OCBIM_22022003mg</name>
</gene>
<dbReference type="GO" id="GO:0016567">
    <property type="term" value="P:protein ubiquitination"/>
    <property type="evidence" value="ECO:0007669"/>
    <property type="project" value="InterPro"/>
</dbReference>
<dbReference type="OMA" id="IQEMNCC"/>
<dbReference type="OrthoDB" id="9971789at2759"/>
<protein>
    <recommendedName>
        <fullName evidence="2">DDB1- and CUL4-associated factor 17</fullName>
    </recommendedName>
</protein>
<evidence type="ECO:0000313" key="1">
    <source>
        <dbReference type="EMBL" id="KOF98894.1"/>
    </source>
</evidence>
<dbReference type="STRING" id="37653.A0A0L8IBW5"/>
<dbReference type="GO" id="GO:0080008">
    <property type="term" value="C:Cul4-RING E3 ubiquitin ligase complex"/>
    <property type="evidence" value="ECO:0007669"/>
    <property type="project" value="TreeGrafter"/>
</dbReference>
<reference evidence="1" key="1">
    <citation type="submission" date="2015-07" db="EMBL/GenBank/DDBJ databases">
        <title>MeaNS - Measles Nucleotide Surveillance Program.</title>
        <authorList>
            <person name="Tran T."/>
            <person name="Druce J."/>
        </authorList>
    </citation>
    <scope>NUCLEOTIDE SEQUENCE</scope>
    <source>
        <strain evidence="1">UCB-OBI-ISO-001</strain>
        <tissue evidence="1">Gonad</tissue>
    </source>
</reference>
<dbReference type="PANTHER" id="PTHR14815">
    <property type="entry name" value="DDB1- AND CUL4-ASSOCIATED FACTOR 17"/>
    <property type="match status" value="1"/>
</dbReference>
<evidence type="ECO:0008006" key="2">
    <source>
        <dbReference type="Google" id="ProtNLM"/>
    </source>
</evidence>
<dbReference type="Pfam" id="PF15802">
    <property type="entry name" value="DCAF17"/>
    <property type="match status" value="1"/>
</dbReference>
<accession>A0A0L8IBW5</accession>
<dbReference type="AlphaFoldDB" id="A0A0L8IBW5"/>
<dbReference type="EMBL" id="KQ416058">
    <property type="protein sequence ID" value="KOF98894.1"/>
    <property type="molecule type" value="Genomic_DNA"/>
</dbReference>
<organism evidence="1">
    <name type="scientific">Octopus bimaculoides</name>
    <name type="common">California two-spotted octopus</name>
    <dbReference type="NCBI Taxonomy" id="37653"/>
    <lineage>
        <taxon>Eukaryota</taxon>
        <taxon>Metazoa</taxon>
        <taxon>Spiralia</taxon>
        <taxon>Lophotrochozoa</taxon>
        <taxon>Mollusca</taxon>
        <taxon>Cephalopoda</taxon>
        <taxon>Coleoidea</taxon>
        <taxon>Octopodiformes</taxon>
        <taxon>Octopoda</taxon>
        <taxon>Incirrata</taxon>
        <taxon>Octopodidae</taxon>
        <taxon>Octopus</taxon>
    </lineage>
</organism>
<name>A0A0L8IBW5_OCTBM</name>
<dbReference type="PANTHER" id="PTHR14815:SF2">
    <property type="entry name" value="DDB1- AND CUL4-ASSOCIATED FACTOR 17"/>
    <property type="match status" value="1"/>
</dbReference>
<dbReference type="InterPro" id="IPR031620">
    <property type="entry name" value="DCAF17"/>
</dbReference>
<sequence>MLPLETKVDNIYCLIRYREYKISNGILRKAMRSLCYRSGHKYKCTFEVHSKQPIFSTGDYIFLKNCLTCYDCWGIKIWQDCHHYKLSDILYCCGSLEINPNTNMCYKPSIIGISNKNTLVRVCAETGRMFNKVFLSGKLHFRTIEWDDPQYSIAISSTTITTFSQPDQNRTLCKAIALFSVAPLKFIGMFTLDSKIFGPKFEDGLVTDNLLIINYRGGFVELYSMDFILKHYVLYEAQLCEPDPVTGHVVGLYPHGLPFNIKIKAQPPLMLRVKSVDHDIQFGGFPFHMLLASEHRGVFYVKSLVDNNLIQGGLLDLGNEKSIEDDTAVFHPDVHNKIILYGGSTIRILKLVNDVNSKKCIKLQKEILLDQIYKSPMLNNVTRSGRHVRSAFNSRATCYQSTVNDVIYDSELDTFAILTQDQNDCFSCNLNTRIRIYDNETCDQLGEIKIDLPTDEVIDSNFFLNCGTLIRISKSTANKFVCTVYKPIQ</sequence>
<proteinExistence type="predicted"/>